<name>A0A812MSX0_SYMPI</name>
<dbReference type="OrthoDB" id="416777at2759"/>
<comment type="similarity">
    <text evidence="1">Belongs to the QNG1 protein family.</text>
</comment>
<accession>A0A812MSX0</accession>
<comment type="caution">
    <text evidence="2">The sequence shown here is derived from an EMBL/GenBank/DDBJ whole genome shotgun (WGS) entry which is preliminary data.</text>
</comment>
<dbReference type="InterPro" id="IPR019438">
    <property type="entry name" value="Q_salvage"/>
</dbReference>
<dbReference type="GO" id="GO:0006400">
    <property type="term" value="P:tRNA modification"/>
    <property type="evidence" value="ECO:0007669"/>
    <property type="project" value="TreeGrafter"/>
</dbReference>
<comment type="catalytic activity">
    <reaction evidence="1">
        <text>queuosine 5'-phosphate + H2O = queuine + D-ribose 5-phosphate</text>
        <dbReference type="Rhea" id="RHEA:75387"/>
        <dbReference type="ChEBI" id="CHEBI:15377"/>
        <dbReference type="ChEBI" id="CHEBI:17433"/>
        <dbReference type="ChEBI" id="CHEBI:78346"/>
        <dbReference type="ChEBI" id="CHEBI:194371"/>
    </reaction>
    <physiologicalReaction direction="left-to-right" evidence="1">
        <dbReference type="Rhea" id="RHEA:75388"/>
    </physiologicalReaction>
</comment>
<dbReference type="AlphaFoldDB" id="A0A812MSX0"/>
<dbReference type="PANTHER" id="PTHR21314">
    <property type="entry name" value="QUEUOSINE 5'-PHOSPHATE N-GLYCOSYLASE_HYDROLASE-RELATED"/>
    <property type="match status" value="1"/>
</dbReference>
<evidence type="ECO:0000256" key="1">
    <source>
        <dbReference type="RuleBase" id="RU365002"/>
    </source>
</evidence>
<dbReference type="Pfam" id="PF10343">
    <property type="entry name" value="Q_salvage"/>
    <property type="match status" value="1"/>
</dbReference>
<keyword evidence="1" id="KW-0378">Hydrolase</keyword>
<reference evidence="2" key="1">
    <citation type="submission" date="2021-02" db="EMBL/GenBank/DDBJ databases">
        <authorList>
            <person name="Dougan E. K."/>
            <person name="Rhodes N."/>
            <person name="Thang M."/>
            <person name="Chan C."/>
        </authorList>
    </citation>
    <scope>NUCLEOTIDE SEQUENCE</scope>
</reference>
<keyword evidence="3" id="KW-1185">Reference proteome</keyword>
<dbReference type="EMBL" id="CAJNIZ010008813">
    <property type="protein sequence ID" value="CAE7272198.1"/>
    <property type="molecule type" value="Genomic_DNA"/>
</dbReference>
<sequence>MALADDPWLKVFAFPDFAHMMDMSYPERVRHSCCALQDVAFKLEAPAWASRVNTACFAASLNFEDICALADQPMDASCTAGSTQSVSEEAALICLAGALDFGSGWREELHLHHGLGPWQTVRAGMDNIIAACPDMRADWLYSLRMVDVAKYFGLQSEALHEFVQKLHVVLRELGETLLEKGYPNLQEFVMFSVDAFYQDETAAAKLVQVLAETFPNAFQDFDQFSGLPIYFYKKAQSVVNELYERFHLRDDRFDFADVRLMTANVDPLVISVLRREHVVKTTLELATKLDMHAPLPSGGRAEVALRAAATAALEDIASIGKLKGYDVSPLTLGNYLWACLGHIDKPLCFARHITKDTTYY</sequence>
<evidence type="ECO:0000313" key="3">
    <source>
        <dbReference type="Proteomes" id="UP000649617"/>
    </source>
</evidence>
<comment type="function">
    <text evidence="1">Catalyzes the hydrolysis of queuosine 5'-phosphate, releasing the nucleobase queuine (q). Is required for salvage of queuine from exogenous queuosine (Q) that is imported and then converted to queuosine 5'-phosphate intracellularly.</text>
</comment>
<organism evidence="2 3">
    <name type="scientific">Symbiodinium pilosum</name>
    <name type="common">Dinoflagellate</name>
    <dbReference type="NCBI Taxonomy" id="2952"/>
    <lineage>
        <taxon>Eukaryota</taxon>
        <taxon>Sar</taxon>
        <taxon>Alveolata</taxon>
        <taxon>Dinophyceae</taxon>
        <taxon>Suessiales</taxon>
        <taxon>Symbiodiniaceae</taxon>
        <taxon>Symbiodinium</taxon>
    </lineage>
</organism>
<evidence type="ECO:0000313" key="2">
    <source>
        <dbReference type="EMBL" id="CAE7272198.1"/>
    </source>
</evidence>
<dbReference type="Proteomes" id="UP000649617">
    <property type="component" value="Unassembled WGS sequence"/>
</dbReference>
<dbReference type="GO" id="GO:0016787">
    <property type="term" value="F:hydrolase activity"/>
    <property type="evidence" value="ECO:0007669"/>
    <property type="project" value="UniProtKB-KW"/>
</dbReference>
<proteinExistence type="inferred from homology"/>
<gene>
    <name evidence="2" type="ORF">SPIL2461_LOCUS6004</name>
</gene>
<protein>
    <recommendedName>
        <fullName evidence="1">Queuosine 5'-phosphate N-glycosylase/hydrolase</fullName>
        <ecNumber evidence="1">3.2.2.-</ecNumber>
    </recommendedName>
    <alternativeName>
        <fullName evidence="1">Queuosine-nucleotide N-glycosylase/hydrolase</fullName>
    </alternativeName>
</protein>
<dbReference type="PANTHER" id="PTHR21314:SF1">
    <property type="entry name" value="QUEUOSINE SALVAGE PROTEIN"/>
    <property type="match status" value="1"/>
</dbReference>
<dbReference type="EC" id="3.2.2.-" evidence="1"/>